<dbReference type="Pfam" id="PF02075">
    <property type="entry name" value="RuvC"/>
    <property type="match status" value="1"/>
</dbReference>
<protein>
    <submittedName>
        <fullName evidence="7">Uncharacterized protein</fullName>
    </submittedName>
</protein>
<organism evidence="7">
    <name type="scientific">marine metagenome</name>
    <dbReference type="NCBI Taxonomy" id="408172"/>
    <lineage>
        <taxon>unclassified sequences</taxon>
        <taxon>metagenomes</taxon>
        <taxon>ecological metagenomes</taxon>
    </lineage>
</organism>
<dbReference type="InterPro" id="IPR036397">
    <property type="entry name" value="RNaseH_sf"/>
</dbReference>
<dbReference type="GO" id="GO:0004520">
    <property type="term" value="F:DNA endonuclease activity"/>
    <property type="evidence" value="ECO:0007669"/>
    <property type="project" value="InterPro"/>
</dbReference>
<keyword evidence="3" id="KW-0460">Magnesium</keyword>
<proteinExistence type="inferred from homology"/>
<dbReference type="InterPro" id="IPR002176">
    <property type="entry name" value="X-over_junc_endoDNase_RuvC"/>
</dbReference>
<evidence type="ECO:0000256" key="5">
    <source>
        <dbReference type="ARBA" id="ARBA00023172"/>
    </source>
</evidence>
<evidence type="ECO:0000256" key="3">
    <source>
        <dbReference type="ARBA" id="ARBA00022842"/>
    </source>
</evidence>
<keyword evidence="4" id="KW-0238">DNA-binding</keyword>
<comment type="similarity">
    <text evidence="1">Belongs to the RuvC family.</text>
</comment>
<keyword evidence="5" id="KW-0233">DNA recombination</keyword>
<dbReference type="InterPro" id="IPR012337">
    <property type="entry name" value="RNaseH-like_sf"/>
</dbReference>
<accession>A0A382W1F1</accession>
<evidence type="ECO:0000256" key="2">
    <source>
        <dbReference type="ARBA" id="ARBA00022763"/>
    </source>
</evidence>
<dbReference type="GO" id="GO:0003677">
    <property type="term" value="F:DNA binding"/>
    <property type="evidence" value="ECO:0007669"/>
    <property type="project" value="UniProtKB-KW"/>
</dbReference>
<evidence type="ECO:0000256" key="6">
    <source>
        <dbReference type="ARBA" id="ARBA00023204"/>
    </source>
</evidence>
<dbReference type="GO" id="GO:0006310">
    <property type="term" value="P:DNA recombination"/>
    <property type="evidence" value="ECO:0007669"/>
    <property type="project" value="UniProtKB-KW"/>
</dbReference>
<dbReference type="SUPFAM" id="SSF53098">
    <property type="entry name" value="Ribonuclease H-like"/>
    <property type="match status" value="1"/>
</dbReference>
<evidence type="ECO:0000256" key="1">
    <source>
        <dbReference type="ARBA" id="ARBA00009518"/>
    </source>
</evidence>
<dbReference type="Gene3D" id="3.30.420.10">
    <property type="entry name" value="Ribonuclease H-like superfamily/Ribonuclease H"/>
    <property type="match status" value="1"/>
</dbReference>
<reference evidence="7" key="1">
    <citation type="submission" date="2018-05" db="EMBL/GenBank/DDBJ databases">
        <authorList>
            <person name="Lanie J.A."/>
            <person name="Ng W.-L."/>
            <person name="Kazmierczak K.M."/>
            <person name="Andrzejewski T.M."/>
            <person name="Davidsen T.M."/>
            <person name="Wayne K.J."/>
            <person name="Tettelin H."/>
            <person name="Glass J.I."/>
            <person name="Rusch D."/>
            <person name="Podicherti R."/>
            <person name="Tsui H.-C.T."/>
            <person name="Winkler M.E."/>
        </authorList>
    </citation>
    <scope>NUCLEOTIDE SEQUENCE</scope>
</reference>
<evidence type="ECO:0000313" key="7">
    <source>
        <dbReference type="EMBL" id="SVD52642.1"/>
    </source>
</evidence>
<keyword evidence="6" id="KW-0234">DNA repair</keyword>
<sequence length="185" mass="21162">MIYQKKQNTKVGIDYSLTSPAVCINDGKLNFYYLTTKKKWQGQQSENIIGYEHKTWTDPIERFKNISDFVFDILTPIHTPTEIYIEGYSFGSKGQGLFQIAENCGILKFRLQDKGYSYDTVVPSVVKKGATGKGNADKDMMYESFLKETKIDLKKILDTQKVGNPLSDIVDSYYIQKVGHENKSR</sequence>
<evidence type="ECO:0000256" key="4">
    <source>
        <dbReference type="ARBA" id="ARBA00023125"/>
    </source>
</evidence>
<keyword evidence="2" id="KW-0227">DNA damage</keyword>
<dbReference type="GO" id="GO:0006281">
    <property type="term" value="P:DNA repair"/>
    <property type="evidence" value="ECO:0007669"/>
    <property type="project" value="UniProtKB-KW"/>
</dbReference>
<gene>
    <name evidence="7" type="ORF">METZ01_LOCUS405496</name>
</gene>
<dbReference type="EMBL" id="UINC01156302">
    <property type="protein sequence ID" value="SVD52642.1"/>
    <property type="molecule type" value="Genomic_DNA"/>
</dbReference>
<dbReference type="AlphaFoldDB" id="A0A382W1F1"/>
<name>A0A382W1F1_9ZZZZ</name>